<dbReference type="PROSITE" id="PS51257">
    <property type="entry name" value="PROKAR_LIPOPROTEIN"/>
    <property type="match status" value="1"/>
</dbReference>
<dbReference type="GO" id="GO:0009055">
    <property type="term" value="F:electron transfer activity"/>
    <property type="evidence" value="ECO:0007669"/>
    <property type="project" value="InterPro"/>
</dbReference>
<evidence type="ECO:0000313" key="7">
    <source>
        <dbReference type="Proteomes" id="UP001403385"/>
    </source>
</evidence>
<dbReference type="InterPro" id="IPR009056">
    <property type="entry name" value="Cyt_c-like_dom"/>
</dbReference>
<evidence type="ECO:0000256" key="4">
    <source>
        <dbReference type="PROSITE-ProRule" id="PRU00433"/>
    </source>
</evidence>
<proteinExistence type="predicted"/>
<name>A0AAW9SAP7_9BACT</name>
<dbReference type="SUPFAM" id="SSF46626">
    <property type="entry name" value="Cytochrome c"/>
    <property type="match status" value="1"/>
</dbReference>
<evidence type="ECO:0000256" key="1">
    <source>
        <dbReference type="ARBA" id="ARBA00022617"/>
    </source>
</evidence>
<evidence type="ECO:0000256" key="3">
    <source>
        <dbReference type="ARBA" id="ARBA00023004"/>
    </source>
</evidence>
<evidence type="ECO:0000313" key="6">
    <source>
        <dbReference type="EMBL" id="MEN7550507.1"/>
    </source>
</evidence>
<dbReference type="Pfam" id="PF13442">
    <property type="entry name" value="Cytochrome_CBB3"/>
    <property type="match status" value="1"/>
</dbReference>
<dbReference type="EMBL" id="JBDKWZ010000014">
    <property type="protein sequence ID" value="MEN7550507.1"/>
    <property type="molecule type" value="Genomic_DNA"/>
</dbReference>
<dbReference type="InterPro" id="IPR036909">
    <property type="entry name" value="Cyt_c-like_dom_sf"/>
</dbReference>
<accession>A0AAW9SAP7</accession>
<dbReference type="InterPro" id="IPR051459">
    <property type="entry name" value="Cytochrome_c-type_DH"/>
</dbReference>
<organism evidence="6 7">
    <name type="scientific">Rapidithrix thailandica</name>
    <dbReference type="NCBI Taxonomy" id="413964"/>
    <lineage>
        <taxon>Bacteria</taxon>
        <taxon>Pseudomonadati</taxon>
        <taxon>Bacteroidota</taxon>
        <taxon>Cytophagia</taxon>
        <taxon>Cytophagales</taxon>
        <taxon>Flammeovirgaceae</taxon>
        <taxon>Rapidithrix</taxon>
    </lineage>
</organism>
<dbReference type="PANTHER" id="PTHR35008">
    <property type="entry name" value="BLL4482 PROTEIN-RELATED"/>
    <property type="match status" value="1"/>
</dbReference>
<sequence length="123" mass="13819">MIQKSILWASFMYFFLFSCESLTSEQKAELDRGREVYLTHCVSCHGDKGDGMGGAYPTLIKPEILEAHTARSVTLIKQGSGFEAGMKPIDLTNQEIVEVVNYIQNTWGNKAPFLTEKQIQDIL</sequence>
<keyword evidence="1 4" id="KW-0349">Heme</keyword>
<dbReference type="Gene3D" id="1.10.760.10">
    <property type="entry name" value="Cytochrome c-like domain"/>
    <property type="match status" value="1"/>
</dbReference>
<evidence type="ECO:0000259" key="5">
    <source>
        <dbReference type="PROSITE" id="PS51007"/>
    </source>
</evidence>
<keyword evidence="2 4" id="KW-0479">Metal-binding</keyword>
<gene>
    <name evidence="6" type="ORF">AAG747_21485</name>
</gene>
<evidence type="ECO:0000256" key="2">
    <source>
        <dbReference type="ARBA" id="ARBA00022723"/>
    </source>
</evidence>
<dbReference type="RefSeq" id="WP_346823290.1">
    <property type="nucleotide sequence ID" value="NZ_JBDKWZ010000014.1"/>
</dbReference>
<protein>
    <submittedName>
        <fullName evidence="6">Cytochrome c</fullName>
    </submittedName>
</protein>
<dbReference type="Proteomes" id="UP001403385">
    <property type="component" value="Unassembled WGS sequence"/>
</dbReference>
<reference evidence="6 7" key="1">
    <citation type="submission" date="2024-04" db="EMBL/GenBank/DDBJ databases">
        <title>Novel genus in family Flammeovirgaceae.</title>
        <authorList>
            <person name="Nguyen T.H."/>
            <person name="Vuong T.Q."/>
            <person name="Le H."/>
            <person name="Kim S.-G."/>
        </authorList>
    </citation>
    <scope>NUCLEOTIDE SEQUENCE [LARGE SCALE GENOMIC DNA]</scope>
    <source>
        <strain evidence="6 7">JCM 23209</strain>
    </source>
</reference>
<keyword evidence="3 4" id="KW-0408">Iron</keyword>
<feature type="domain" description="Cytochrome c" evidence="5">
    <location>
        <begin position="28"/>
        <end position="107"/>
    </location>
</feature>
<dbReference type="PROSITE" id="PS51007">
    <property type="entry name" value="CYTC"/>
    <property type="match status" value="1"/>
</dbReference>
<comment type="caution">
    <text evidence="6">The sequence shown here is derived from an EMBL/GenBank/DDBJ whole genome shotgun (WGS) entry which is preliminary data.</text>
</comment>
<dbReference type="PANTHER" id="PTHR35008:SF8">
    <property type="entry name" value="ALCOHOL DEHYDROGENASE CYTOCHROME C SUBUNIT"/>
    <property type="match status" value="1"/>
</dbReference>
<dbReference type="GO" id="GO:0020037">
    <property type="term" value="F:heme binding"/>
    <property type="evidence" value="ECO:0007669"/>
    <property type="project" value="InterPro"/>
</dbReference>
<dbReference type="AlphaFoldDB" id="A0AAW9SAP7"/>
<keyword evidence="7" id="KW-1185">Reference proteome</keyword>
<dbReference type="GO" id="GO:0046872">
    <property type="term" value="F:metal ion binding"/>
    <property type="evidence" value="ECO:0007669"/>
    <property type="project" value="UniProtKB-KW"/>
</dbReference>